<organism evidence="11 12">
    <name type="scientific">Barnesiella viscericola</name>
    <dbReference type="NCBI Taxonomy" id="397865"/>
    <lineage>
        <taxon>Bacteria</taxon>
        <taxon>Pseudomonadati</taxon>
        <taxon>Bacteroidota</taxon>
        <taxon>Bacteroidia</taxon>
        <taxon>Bacteroidales</taxon>
        <taxon>Barnesiellaceae</taxon>
        <taxon>Barnesiella</taxon>
    </lineage>
</organism>
<dbReference type="Proteomes" id="UP000757103">
    <property type="component" value="Unassembled WGS sequence"/>
</dbReference>
<evidence type="ECO:0000256" key="6">
    <source>
        <dbReference type="ARBA" id="ARBA00023002"/>
    </source>
</evidence>
<dbReference type="SUPFAM" id="SSF51905">
    <property type="entry name" value="FAD/NAD(P)-binding domain"/>
    <property type="match status" value="2"/>
</dbReference>
<protein>
    <recommendedName>
        <fullName evidence="2">NADH:ubiquinone reductase (non-electrogenic)</fullName>
        <ecNumber evidence="2">1.6.5.9</ecNumber>
    </recommendedName>
</protein>
<dbReference type="PRINTS" id="PR00368">
    <property type="entry name" value="FADPNR"/>
</dbReference>
<dbReference type="InterPro" id="IPR054585">
    <property type="entry name" value="NDH2-like_C"/>
</dbReference>
<accession>A0A921MQ92</accession>
<evidence type="ECO:0000256" key="7">
    <source>
        <dbReference type="ARBA" id="ARBA00023027"/>
    </source>
</evidence>
<evidence type="ECO:0000256" key="1">
    <source>
        <dbReference type="ARBA" id="ARBA00005272"/>
    </source>
</evidence>
<keyword evidence="5" id="KW-0809">Transit peptide</keyword>
<keyword evidence="3" id="KW-0285">Flavoprotein</keyword>
<proteinExistence type="inferred from homology"/>
<sequence length="428" mass="48492">MTTNKTEEKELKHIVIVGGGFAGFLLSKRIDHTKYSVTLVDRKNFHGFPPLFYQIASSGLEPAAICFPFRKELRKLRHVRFHMGEALSVDTQKQELVTNTGKIHYDYLVLATGTTNNFFNMPELRERVYTLKSTAEAIRLRNEILFCLERACTCADAESRRTLLCFTVVGGGPTGVEIAGALGEMKKYILAREYPEISPCDMRVVIVEGSDRLLQNMSPEASAKSRQYLEELEVEVITGHTMKSFDGTYVNLDNGEQLKCHTLIWTAGITGAPLPGIPEESIGRGRRIFTDEYNRVKGCDHIFAIGDIALLTEKNYPKGHPQVAQVAIQQSELLAKNLNKGSFDTPFRYKDKGSMATIGRNKAVADLPYLKLHGRPAWFTWMGIHLISILGMKNKIITLLNWCWYYFTYNATLRLLIRPTRFPKRNEE</sequence>
<reference evidence="11" key="2">
    <citation type="submission" date="2021-09" db="EMBL/GenBank/DDBJ databases">
        <authorList>
            <person name="Gilroy R."/>
        </authorList>
    </citation>
    <scope>NUCLEOTIDE SEQUENCE</scope>
    <source>
        <strain evidence="11">CHK121-7720</strain>
    </source>
</reference>
<keyword evidence="4" id="KW-0274">FAD</keyword>
<keyword evidence="6" id="KW-0560">Oxidoreductase</keyword>
<dbReference type="Gene3D" id="3.50.50.100">
    <property type="match status" value="1"/>
</dbReference>
<evidence type="ECO:0000256" key="5">
    <source>
        <dbReference type="ARBA" id="ARBA00022946"/>
    </source>
</evidence>
<evidence type="ECO:0000256" key="3">
    <source>
        <dbReference type="ARBA" id="ARBA00022630"/>
    </source>
</evidence>
<evidence type="ECO:0000256" key="8">
    <source>
        <dbReference type="ARBA" id="ARBA00047599"/>
    </source>
</evidence>
<name>A0A921MQ92_9BACT</name>
<reference evidence="11" key="1">
    <citation type="journal article" date="2021" name="PeerJ">
        <title>Extensive microbial diversity within the chicken gut microbiome revealed by metagenomics and culture.</title>
        <authorList>
            <person name="Gilroy R."/>
            <person name="Ravi A."/>
            <person name="Getino M."/>
            <person name="Pursley I."/>
            <person name="Horton D.L."/>
            <person name="Alikhan N.F."/>
            <person name="Baker D."/>
            <person name="Gharbi K."/>
            <person name="Hall N."/>
            <person name="Watson M."/>
            <person name="Adriaenssens E.M."/>
            <person name="Foster-Nyarko E."/>
            <person name="Jarju S."/>
            <person name="Secka A."/>
            <person name="Antonio M."/>
            <person name="Oren A."/>
            <person name="Chaudhuri R.R."/>
            <person name="La Ragione R."/>
            <person name="Hildebrand F."/>
            <person name="Pallen M.J."/>
        </authorList>
    </citation>
    <scope>NUCLEOTIDE SEQUENCE</scope>
    <source>
        <strain evidence="11">CHK121-7720</strain>
    </source>
</reference>
<comment type="similarity">
    <text evidence="1">Belongs to the NADH dehydrogenase family.</text>
</comment>
<dbReference type="Pfam" id="PF07992">
    <property type="entry name" value="Pyr_redox_2"/>
    <property type="match status" value="1"/>
</dbReference>
<dbReference type="EMBL" id="DYUD01000012">
    <property type="protein sequence ID" value="HJG88527.1"/>
    <property type="molecule type" value="Genomic_DNA"/>
</dbReference>
<evidence type="ECO:0000256" key="2">
    <source>
        <dbReference type="ARBA" id="ARBA00012637"/>
    </source>
</evidence>
<evidence type="ECO:0000259" key="9">
    <source>
        <dbReference type="Pfam" id="PF07992"/>
    </source>
</evidence>
<comment type="catalytic activity">
    <reaction evidence="8">
        <text>a quinone + NADH + H(+) = a quinol + NAD(+)</text>
        <dbReference type="Rhea" id="RHEA:46160"/>
        <dbReference type="ChEBI" id="CHEBI:15378"/>
        <dbReference type="ChEBI" id="CHEBI:24646"/>
        <dbReference type="ChEBI" id="CHEBI:57540"/>
        <dbReference type="ChEBI" id="CHEBI:57945"/>
        <dbReference type="ChEBI" id="CHEBI:132124"/>
        <dbReference type="EC" id="1.6.5.9"/>
    </reaction>
</comment>
<dbReference type="RefSeq" id="WP_273305570.1">
    <property type="nucleotide sequence ID" value="NZ_DYUD01000012.1"/>
</dbReference>
<feature type="domain" description="FAD/NAD(P)-binding" evidence="9">
    <location>
        <begin position="13"/>
        <end position="330"/>
    </location>
</feature>
<dbReference type="GO" id="GO:0050136">
    <property type="term" value="F:NADH dehydrogenase (quinone) (non-electrogenic) activity"/>
    <property type="evidence" value="ECO:0007669"/>
    <property type="project" value="UniProtKB-EC"/>
</dbReference>
<gene>
    <name evidence="11" type="ORF">K8U91_03485</name>
</gene>
<dbReference type="PANTHER" id="PTHR43706:SF47">
    <property type="entry name" value="EXTERNAL NADH-UBIQUINONE OXIDOREDUCTASE 1, MITOCHONDRIAL-RELATED"/>
    <property type="match status" value="1"/>
</dbReference>
<dbReference type="InterPro" id="IPR045024">
    <property type="entry name" value="NDH-2"/>
</dbReference>
<comment type="caution">
    <text evidence="11">The sequence shown here is derived from an EMBL/GenBank/DDBJ whole genome shotgun (WGS) entry which is preliminary data.</text>
</comment>
<dbReference type="PRINTS" id="PR00411">
    <property type="entry name" value="PNDRDTASEI"/>
</dbReference>
<feature type="domain" description="External alternative NADH-ubiquinone oxidoreductase-like C-terminal" evidence="10">
    <location>
        <begin position="352"/>
        <end position="403"/>
    </location>
</feature>
<evidence type="ECO:0000256" key="4">
    <source>
        <dbReference type="ARBA" id="ARBA00022827"/>
    </source>
</evidence>
<evidence type="ECO:0000313" key="11">
    <source>
        <dbReference type="EMBL" id="HJG88527.1"/>
    </source>
</evidence>
<dbReference type="InterPro" id="IPR023753">
    <property type="entry name" value="FAD/NAD-binding_dom"/>
</dbReference>
<dbReference type="InterPro" id="IPR036188">
    <property type="entry name" value="FAD/NAD-bd_sf"/>
</dbReference>
<dbReference type="Pfam" id="PF22366">
    <property type="entry name" value="NDH2_C"/>
    <property type="match status" value="1"/>
</dbReference>
<dbReference type="EC" id="1.6.5.9" evidence="2"/>
<dbReference type="AlphaFoldDB" id="A0A921MQ92"/>
<evidence type="ECO:0000313" key="12">
    <source>
        <dbReference type="Proteomes" id="UP000757103"/>
    </source>
</evidence>
<keyword evidence="7" id="KW-0520">NAD</keyword>
<evidence type="ECO:0000259" key="10">
    <source>
        <dbReference type="Pfam" id="PF22366"/>
    </source>
</evidence>
<dbReference type="PANTHER" id="PTHR43706">
    <property type="entry name" value="NADH DEHYDROGENASE"/>
    <property type="match status" value="1"/>
</dbReference>